<dbReference type="AlphaFoldDB" id="A0A0C3ATB2"/>
<proteinExistence type="predicted"/>
<feature type="compositionally biased region" description="Low complexity" evidence="1">
    <location>
        <begin position="85"/>
        <end position="100"/>
    </location>
</feature>
<evidence type="ECO:0000256" key="1">
    <source>
        <dbReference type="SAM" id="MobiDB-lite"/>
    </source>
</evidence>
<keyword evidence="3" id="KW-1185">Reference proteome</keyword>
<evidence type="ECO:0000313" key="2">
    <source>
        <dbReference type="EMBL" id="KIM68187.1"/>
    </source>
</evidence>
<accession>A0A0C3ATB2</accession>
<reference evidence="3" key="2">
    <citation type="submission" date="2015-01" db="EMBL/GenBank/DDBJ databases">
        <title>Evolutionary Origins and Diversification of the Mycorrhizal Mutualists.</title>
        <authorList>
            <consortium name="DOE Joint Genome Institute"/>
            <consortium name="Mycorrhizal Genomics Consortium"/>
            <person name="Kohler A."/>
            <person name="Kuo A."/>
            <person name="Nagy L.G."/>
            <person name="Floudas D."/>
            <person name="Copeland A."/>
            <person name="Barry K.W."/>
            <person name="Cichocki N."/>
            <person name="Veneault-Fourrey C."/>
            <person name="LaButti K."/>
            <person name="Lindquist E.A."/>
            <person name="Lipzen A."/>
            <person name="Lundell T."/>
            <person name="Morin E."/>
            <person name="Murat C."/>
            <person name="Riley R."/>
            <person name="Ohm R."/>
            <person name="Sun H."/>
            <person name="Tunlid A."/>
            <person name="Henrissat B."/>
            <person name="Grigoriev I.V."/>
            <person name="Hibbett D.S."/>
            <person name="Martin F."/>
        </authorList>
    </citation>
    <scope>NUCLEOTIDE SEQUENCE [LARGE SCALE GENOMIC DNA]</scope>
    <source>
        <strain evidence="3">Foug A</strain>
    </source>
</reference>
<name>A0A0C3ATB2_9AGAM</name>
<feature type="compositionally biased region" description="Low complexity" evidence="1">
    <location>
        <begin position="544"/>
        <end position="554"/>
    </location>
</feature>
<feature type="region of interest" description="Disordered" evidence="1">
    <location>
        <begin position="420"/>
        <end position="482"/>
    </location>
</feature>
<reference evidence="2 3" key="1">
    <citation type="submission" date="2014-04" db="EMBL/GenBank/DDBJ databases">
        <authorList>
            <consortium name="DOE Joint Genome Institute"/>
            <person name="Kuo A."/>
            <person name="Kohler A."/>
            <person name="Nagy L.G."/>
            <person name="Floudas D."/>
            <person name="Copeland A."/>
            <person name="Barry K.W."/>
            <person name="Cichocki N."/>
            <person name="Veneault-Fourrey C."/>
            <person name="LaButti K."/>
            <person name="Lindquist E.A."/>
            <person name="Lipzen A."/>
            <person name="Lundell T."/>
            <person name="Morin E."/>
            <person name="Murat C."/>
            <person name="Sun H."/>
            <person name="Tunlid A."/>
            <person name="Henrissat B."/>
            <person name="Grigoriev I.V."/>
            <person name="Hibbett D.S."/>
            <person name="Martin F."/>
            <person name="Nordberg H.P."/>
            <person name="Cantor M.N."/>
            <person name="Hua S.X."/>
        </authorList>
    </citation>
    <scope>NUCLEOTIDE SEQUENCE [LARGE SCALE GENOMIC DNA]</scope>
    <source>
        <strain evidence="2 3">Foug A</strain>
    </source>
</reference>
<dbReference type="HOGENOM" id="CLU_018595_0_0_1"/>
<feature type="region of interest" description="Disordered" evidence="1">
    <location>
        <begin position="519"/>
        <end position="571"/>
    </location>
</feature>
<feature type="region of interest" description="Disordered" evidence="1">
    <location>
        <begin position="76"/>
        <end position="109"/>
    </location>
</feature>
<dbReference type="OrthoDB" id="2631959at2759"/>
<sequence>MDLLGVLAGWEPDDGSYDWECQDAILKWTFYTSVPISILCPIQKLDTADQIFKYLAKCFRNSKPIPCANEFQRAGTAAAAETPEKSPTSESTATETLASANRDNNEDLSTKALTRGTQDINDRNVGCTQDPCTSLGASAQGTSAKRAETTPVVLKSALPHETQTELQNSLLLTPRPPVEGEPSGCKQEAAESVMTAGRTNGTVKTAEPTEIVDVDRMALLGREPAERVHIVNKGDEMEREPKTWLQQTGFYCEESCQHSGNATDNIPVAHGMPLEGEWTWCASGEVSNPKLDGIESEGCASGMDERACVDEADSNVGRGIKPADSPNELTEFVALSIKLEDLGSGDTPCMYLGSTRMWMGDANGPGRGTDASRGQMDRSNGRMDTLSVSNHAETACVSHGEGAETYLGAGGMKCPVHETNGIEGHADASSGHPDVSSVKTDARISANEPESVSIPREKAKPPNSPVGPENGTPKRSSRWSKVSRGDVDVYTPWDVPIEILKTTGRQIVFGRVESRDMAFAPSVEGKTACDDDGDGNQDGDGDSDGTTSGSSIDSTRVKAVQLAGKSHPSGI</sequence>
<dbReference type="Proteomes" id="UP000053989">
    <property type="component" value="Unassembled WGS sequence"/>
</dbReference>
<protein>
    <submittedName>
        <fullName evidence="2">Uncharacterized protein</fullName>
    </submittedName>
</protein>
<dbReference type="InParanoid" id="A0A0C3ATB2"/>
<evidence type="ECO:0000313" key="3">
    <source>
        <dbReference type="Proteomes" id="UP000053989"/>
    </source>
</evidence>
<feature type="compositionally biased region" description="Acidic residues" evidence="1">
    <location>
        <begin position="530"/>
        <end position="543"/>
    </location>
</feature>
<dbReference type="EMBL" id="KN822010">
    <property type="protein sequence ID" value="KIM68187.1"/>
    <property type="molecule type" value="Genomic_DNA"/>
</dbReference>
<gene>
    <name evidence="2" type="ORF">SCLCIDRAFT_20592</name>
</gene>
<feature type="region of interest" description="Disordered" evidence="1">
    <location>
        <begin position="362"/>
        <end position="383"/>
    </location>
</feature>
<organism evidence="2 3">
    <name type="scientific">Scleroderma citrinum Foug A</name>
    <dbReference type="NCBI Taxonomy" id="1036808"/>
    <lineage>
        <taxon>Eukaryota</taxon>
        <taxon>Fungi</taxon>
        <taxon>Dikarya</taxon>
        <taxon>Basidiomycota</taxon>
        <taxon>Agaricomycotina</taxon>
        <taxon>Agaricomycetes</taxon>
        <taxon>Agaricomycetidae</taxon>
        <taxon>Boletales</taxon>
        <taxon>Sclerodermatineae</taxon>
        <taxon>Sclerodermataceae</taxon>
        <taxon>Scleroderma</taxon>
    </lineage>
</organism>